<dbReference type="AlphaFoldDB" id="A0AA40AKY9"/>
<evidence type="ECO:0000313" key="2">
    <source>
        <dbReference type="Proteomes" id="UP001172101"/>
    </source>
</evidence>
<dbReference type="GeneID" id="85323191"/>
<accession>A0AA40AKY9</accession>
<protein>
    <submittedName>
        <fullName evidence="1">Uncharacterized protein</fullName>
    </submittedName>
</protein>
<proteinExistence type="predicted"/>
<keyword evidence="2" id="KW-1185">Reference proteome</keyword>
<dbReference type="EMBL" id="JAUIRO010000004">
    <property type="protein sequence ID" value="KAK0717760.1"/>
    <property type="molecule type" value="Genomic_DNA"/>
</dbReference>
<reference evidence="1" key="1">
    <citation type="submission" date="2023-06" db="EMBL/GenBank/DDBJ databases">
        <title>Genome-scale phylogeny and comparative genomics of the fungal order Sordariales.</title>
        <authorList>
            <consortium name="Lawrence Berkeley National Laboratory"/>
            <person name="Hensen N."/>
            <person name="Bonometti L."/>
            <person name="Westerberg I."/>
            <person name="Brannstrom I.O."/>
            <person name="Guillou S."/>
            <person name="Cros-Aarteil S."/>
            <person name="Calhoun S."/>
            <person name="Haridas S."/>
            <person name="Kuo A."/>
            <person name="Mondo S."/>
            <person name="Pangilinan J."/>
            <person name="Riley R."/>
            <person name="LaButti K."/>
            <person name="Andreopoulos B."/>
            <person name="Lipzen A."/>
            <person name="Chen C."/>
            <person name="Yanf M."/>
            <person name="Daum C."/>
            <person name="Ng V."/>
            <person name="Clum A."/>
            <person name="Steindorff A."/>
            <person name="Ohm R."/>
            <person name="Martin F."/>
            <person name="Silar P."/>
            <person name="Natvig D."/>
            <person name="Lalanne C."/>
            <person name="Gautier V."/>
            <person name="Ament-velasquez S.L."/>
            <person name="Kruys A."/>
            <person name="Hutchinson M.I."/>
            <person name="Powell A.J."/>
            <person name="Barry K."/>
            <person name="Miller A.N."/>
            <person name="Grigoriev I.V."/>
            <person name="Debuchy R."/>
            <person name="Gladieux P."/>
            <person name="Thoren M.H."/>
            <person name="Johannesson H."/>
        </authorList>
    </citation>
    <scope>NUCLEOTIDE SEQUENCE</scope>
    <source>
        <strain evidence="1">SMH2392-1A</strain>
    </source>
</reference>
<name>A0AA40AKY9_9PEZI</name>
<comment type="caution">
    <text evidence="1">The sequence shown here is derived from an EMBL/GenBank/DDBJ whole genome shotgun (WGS) entry which is preliminary data.</text>
</comment>
<sequence length="463" mass="52015">MKVLKRRKGRGPLLIYMIEVDQKKCYLPPHTSCRSRLAALSRSPLAFTVTLDVGAFQAATKAVNNLVKIIDAVKIHLDKLKLDENPLATEAYEAALLDANDFFRTATYYVNVPLAECNSWAQHQGNLHDNRKALRDKIMGLVGGNGPTPSKFKKVINEASDYVFNTTRTTPNTAILSNVKGKLNELHTILDLLTQTRRRSEMNIAKGLEDGKTMAQELIKVLEKEKPSPDDRINFEAAEQMFKRKVEDNTLSWKKVLNGNNAHPTKIHAKKVKIDTLKNVSHENISLLGMMEMVCRMMAQSHNDLTVVFICGGTKPGDPFAISSSKDVHPWSQSLNNMVERLRNKERLDHAPQKTFPNGAKFSVSASEDFSKDAARLEALKNEAEFKEMNPAQQKKAIEGMRRGHITGWRRVQTTNGYFSHPTEKGVSLGCPDLKVVARCPRCMYVADFDTTEDGHRIESEKL</sequence>
<evidence type="ECO:0000313" key="1">
    <source>
        <dbReference type="EMBL" id="KAK0717760.1"/>
    </source>
</evidence>
<dbReference type="Proteomes" id="UP001172101">
    <property type="component" value="Unassembled WGS sequence"/>
</dbReference>
<organism evidence="1 2">
    <name type="scientific">Lasiosphaeria miniovina</name>
    <dbReference type="NCBI Taxonomy" id="1954250"/>
    <lineage>
        <taxon>Eukaryota</taxon>
        <taxon>Fungi</taxon>
        <taxon>Dikarya</taxon>
        <taxon>Ascomycota</taxon>
        <taxon>Pezizomycotina</taxon>
        <taxon>Sordariomycetes</taxon>
        <taxon>Sordariomycetidae</taxon>
        <taxon>Sordariales</taxon>
        <taxon>Lasiosphaeriaceae</taxon>
        <taxon>Lasiosphaeria</taxon>
    </lineage>
</organism>
<gene>
    <name evidence="1" type="ORF">B0T26DRAFT_676026</name>
</gene>
<dbReference type="RefSeq" id="XP_060296553.1">
    <property type="nucleotide sequence ID" value="XM_060439921.1"/>
</dbReference>